<reference evidence="1 2" key="1">
    <citation type="submission" date="2021-06" db="EMBL/GenBank/DDBJ databases">
        <authorList>
            <person name="Palmer J.M."/>
        </authorList>
    </citation>
    <scope>NUCLEOTIDE SEQUENCE [LARGE SCALE GENOMIC DNA]</scope>
    <source>
        <strain evidence="1 2">AS_MEX2019</strain>
        <tissue evidence="1">Muscle</tissue>
    </source>
</reference>
<sequence>MLHMFYSVVESVISSAIICRGSSIRARDLKNLNKLIKKADSVLGTPLEPLELIVQRRSFGVCSKILQIFYKSVVESVISSAIIFWGSAIRARDLKKNSTS</sequence>
<evidence type="ECO:0000313" key="1">
    <source>
        <dbReference type="EMBL" id="MEQ2300692.1"/>
    </source>
</evidence>
<accession>A0ABV0Z4J1</accession>
<organism evidence="1 2">
    <name type="scientific">Ameca splendens</name>
    <dbReference type="NCBI Taxonomy" id="208324"/>
    <lineage>
        <taxon>Eukaryota</taxon>
        <taxon>Metazoa</taxon>
        <taxon>Chordata</taxon>
        <taxon>Craniata</taxon>
        <taxon>Vertebrata</taxon>
        <taxon>Euteleostomi</taxon>
        <taxon>Actinopterygii</taxon>
        <taxon>Neopterygii</taxon>
        <taxon>Teleostei</taxon>
        <taxon>Neoteleostei</taxon>
        <taxon>Acanthomorphata</taxon>
        <taxon>Ovalentaria</taxon>
        <taxon>Atherinomorphae</taxon>
        <taxon>Cyprinodontiformes</taxon>
        <taxon>Goodeidae</taxon>
        <taxon>Ameca</taxon>
    </lineage>
</organism>
<keyword evidence="2" id="KW-1185">Reference proteome</keyword>
<evidence type="ECO:0000313" key="2">
    <source>
        <dbReference type="Proteomes" id="UP001469553"/>
    </source>
</evidence>
<dbReference type="EMBL" id="JAHRIP010050139">
    <property type="protein sequence ID" value="MEQ2300692.1"/>
    <property type="molecule type" value="Genomic_DNA"/>
</dbReference>
<proteinExistence type="predicted"/>
<protein>
    <submittedName>
        <fullName evidence="1">Uncharacterized protein</fullName>
    </submittedName>
</protein>
<gene>
    <name evidence="1" type="ORF">AMECASPLE_028374</name>
</gene>
<dbReference type="Proteomes" id="UP001469553">
    <property type="component" value="Unassembled WGS sequence"/>
</dbReference>
<comment type="caution">
    <text evidence="1">The sequence shown here is derived from an EMBL/GenBank/DDBJ whole genome shotgun (WGS) entry which is preliminary data.</text>
</comment>
<name>A0ABV0Z4J1_9TELE</name>